<dbReference type="InterPro" id="IPR050256">
    <property type="entry name" value="Glycosyltransferase_2"/>
</dbReference>
<dbReference type="AlphaFoldDB" id="X1DYC3"/>
<feature type="transmembrane region" description="Helical" evidence="4">
    <location>
        <begin position="7"/>
        <end position="29"/>
    </location>
</feature>
<feature type="transmembrane region" description="Helical" evidence="4">
    <location>
        <begin position="35"/>
        <end position="57"/>
    </location>
</feature>
<evidence type="ECO:0000256" key="2">
    <source>
        <dbReference type="ARBA" id="ARBA00022989"/>
    </source>
</evidence>
<name>X1DYC3_9ZZZZ</name>
<evidence type="ECO:0000256" key="1">
    <source>
        <dbReference type="ARBA" id="ARBA00022692"/>
    </source>
</evidence>
<dbReference type="PANTHER" id="PTHR48090:SF3">
    <property type="entry name" value="UNDECAPRENYL-PHOSPHATE 4-DEOXY-4-FORMAMIDO-L-ARABINOSE TRANSFERASE"/>
    <property type="match status" value="1"/>
</dbReference>
<dbReference type="PANTHER" id="PTHR48090">
    <property type="entry name" value="UNDECAPRENYL-PHOSPHATE 4-DEOXY-4-FORMAMIDO-L-ARABINOSE TRANSFERASE-RELATED"/>
    <property type="match status" value="1"/>
</dbReference>
<gene>
    <name evidence="5" type="ORF">S01H4_49672</name>
</gene>
<evidence type="ECO:0000256" key="3">
    <source>
        <dbReference type="ARBA" id="ARBA00023136"/>
    </source>
</evidence>
<keyword evidence="2 4" id="KW-1133">Transmembrane helix</keyword>
<comment type="caution">
    <text evidence="5">The sequence shown here is derived from an EMBL/GenBank/DDBJ whole genome shotgun (WGS) entry which is preliminary data.</text>
</comment>
<accession>X1DYC3</accession>
<keyword evidence="3 4" id="KW-0472">Membrane</keyword>
<reference evidence="5" key="1">
    <citation type="journal article" date="2014" name="Front. Microbiol.">
        <title>High frequency of phylogenetically diverse reductive dehalogenase-homologous genes in deep subseafloor sedimentary metagenomes.</title>
        <authorList>
            <person name="Kawai M."/>
            <person name="Futagami T."/>
            <person name="Toyoda A."/>
            <person name="Takaki Y."/>
            <person name="Nishi S."/>
            <person name="Hori S."/>
            <person name="Arai W."/>
            <person name="Tsubouchi T."/>
            <person name="Morono Y."/>
            <person name="Uchiyama I."/>
            <person name="Ito T."/>
            <person name="Fujiyama A."/>
            <person name="Inagaki F."/>
            <person name="Takami H."/>
        </authorList>
    </citation>
    <scope>NUCLEOTIDE SEQUENCE</scope>
    <source>
        <strain evidence="5">Expedition CK06-06</strain>
    </source>
</reference>
<evidence type="ECO:0008006" key="6">
    <source>
        <dbReference type="Google" id="ProtNLM"/>
    </source>
</evidence>
<feature type="non-terminal residue" evidence="5">
    <location>
        <position position="1"/>
    </location>
</feature>
<organism evidence="5">
    <name type="scientific">marine sediment metagenome</name>
    <dbReference type="NCBI Taxonomy" id="412755"/>
    <lineage>
        <taxon>unclassified sequences</taxon>
        <taxon>metagenomes</taxon>
        <taxon>ecological metagenomes</taxon>
    </lineage>
</organism>
<evidence type="ECO:0000256" key="4">
    <source>
        <dbReference type="SAM" id="Phobius"/>
    </source>
</evidence>
<protein>
    <recommendedName>
        <fullName evidence="6">Glycosyltransferase 2-like domain-containing protein</fullName>
    </recommendedName>
</protein>
<dbReference type="EMBL" id="BART01028126">
    <property type="protein sequence ID" value="GAH01393.1"/>
    <property type="molecule type" value="Genomic_DNA"/>
</dbReference>
<proteinExistence type="predicted"/>
<keyword evidence="1 4" id="KW-0812">Transmembrane</keyword>
<dbReference type="GO" id="GO:0005886">
    <property type="term" value="C:plasma membrane"/>
    <property type="evidence" value="ECO:0007669"/>
    <property type="project" value="TreeGrafter"/>
</dbReference>
<evidence type="ECO:0000313" key="5">
    <source>
        <dbReference type="EMBL" id="GAH01393.1"/>
    </source>
</evidence>
<sequence length="82" mass="9004">ILSGLLLCMISLIITLVILGRSLFFGAAISGMAMMITWIHFLIGGQFLMLGLVGEYIGRVYSQVQNRPLYITAEKSGNLPTR</sequence>